<feature type="transmembrane region" description="Helical" evidence="1">
    <location>
        <begin position="324"/>
        <end position="346"/>
    </location>
</feature>
<sequence>MPGRLRSSLVRGRSGIWRLVGFSLSVVVLAVTSLAAIPAMIAASGQAAWGSVALGQAIGTIGGVAVGYGWGWFGPARIAQNSATERRIEYIESIKARASLFVPVTAVAATVAYLLASTDPTFAAVGALYTTSIGLTANWYFVGSVRPYTMLSLETLPRAAGTLLGVLLMYQGHSAIAGPLGMFAGMAAGFVFSSMWVMWETKRDGAAAVPTRSLKILLHSNRHGIFSALGSVTYVAAPIAIVSVVAPAVQPAFALADKVKQQIYLTSGPAVTVLQGWVPRGPEEGRIRRANAALLSAGACSIALGFATWALAPTLVSWLGSNQIALTGGVVVLMSALVALIFFQAVLERAVLASFEQLGIVATAILIGSIVGMPVVGFGAHSFGTVGALSGVLLGMSLSVVIELFAFARGRKRVLQRKVLDT</sequence>
<keyword evidence="1" id="KW-1133">Transmembrane helix</keyword>
<accession>A0A378SIR2</accession>
<feature type="transmembrane region" description="Helical" evidence="1">
    <location>
        <begin position="94"/>
        <end position="116"/>
    </location>
</feature>
<feature type="transmembrane region" description="Helical" evidence="1">
    <location>
        <begin position="176"/>
        <end position="199"/>
    </location>
</feature>
<feature type="transmembrane region" description="Helical" evidence="1">
    <location>
        <begin position="20"/>
        <end position="41"/>
    </location>
</feature>
<protein>
    <recommendedName>
        <fullName evidence="4">Polysaccharide biosynthesis protein</fullName>
    </recommendedName>
</protein>
<feature type="transmembrane region" description="Helical" evidence="1">
    <location>
        <begin position="225"/>
        <end position="249"/>
    </location>
</feature>
<feature type="transmembrane region" description="Helical" evidence="1">
    <location>
        <begin position="358"/>
        <end position="380"/>
    </location>
</feature>
<evidence type="ECO:0000313" key="2">
    <source>
        <dbReference type="EMBL" id="STZ42255.1"/>
    </source>
</evidence>
<feature type="transmembrane region" description="Helical" evidence="1">
    <location>
        <begin position="386"/>
        <end position="408"/>
    </location>
</feature>
<organism evidence="2 3">
    <name type="scientific">Mycolicibacterium gilvum</name>
    <dbReference type="NCBI Taxonomy" id="1804"/>
    <lineage>
        <taxon>Bacteria</taxon>
        <taxon>Bacillati</taxon>
        <taxon>Actinomycetota</taxon>
        <taxon>Actinomycetes</taxon>
        <taxon>Mycobacteriales</taxon>
        <taxon>Mycobacteriaceae</taxon>
        <taxon>Mycolicibacterium</taxon>
    </lineage>
</organism>
<proteinExistence type="predicted"/>
<keyword evidence="1" id="KW-0812">Transmembrane</keyword>
<feature type="transmembrane region" description="Helical" evidence="1">
    <location>
        <begin position="290"/>
        <end position="312"/>
    </location>
</feature>
<evidence type="ECO:0008006" key="4">
    <source>
        <dbReference type="Google" id="ProtNLM"/>
    </source>
</evidence>
<feature type="transmembrane region" description="Helical" evidence="1">
    <location>
        <begin position="122"/>
        <end position="141"/>
    </location>
</feature>
<keyword evidence="1" id="KW-0472">Membrane</keyword>
<evidence type="ECO:0000256" key="1">
    <source>
        <dbReference type="SAM" id="Phobius"/>
    </source>
</evidence>
<feature type="transmembrane region" description="Helical" evidence="1">
    <location>
        <begin position="47"/>
        <end position="73"/>
    </location>
</feature>
<dbReference type="Proteomes" id="UP000254291">
    <property type="component" value="Unassembled WGS sequence"/>
</dbReference>
<reference evidence="2 3" key="1">
    <citation type="submission" date="2018-06" db="EMBL/GenBank/DDBJ databases">
        <authorList>
            <consortium name="Pathogen Informatics"/>
            <person name="Doyle S."/>
        </authorList>
    </citation>
    <scope>NUCLEOTIDE SEQUENCE [LARGE SCALE GENOMIC DNA]</scope>
    <source>
        <strain evidence="2 3">NCTC10742</strain>
    </source>
</reference>
<dbReference type="EMBL" id="UGQM01000001">
    <property type="protein sequence ID" value="STZ42255.1"/>
    <property type="molecule type" value="Genomic_DNA"/>
</dbReference>
<dbReference type="AlphaFoldDB" id="A0A378SIR2"/>
<evidence type="ECO:0000313" key="3">
    <source>
        <dbReference type="Proteomes" id="UP000254291"/>
    </source>
</evidence>
<gene>
    <name evidence="2" type="ORF">NCTC10742_01466</name>
</gene>
<name>A0A378SIR2_9MYCO</name>